<evidence type="ECO:0000313" key="1">
    <source>
        <dbReference type="EMBL" id="CAB4874329.1"/>
    </source>
</evidence>
<dbReference type="EMBL" id="CAFBLD010000008">
    <property type="protein sequence ID" value="CAB4874329.1"/>
    <property type="molecule type" value="Genomic_DNA"/>
</dbReference>
<name>A0A6J7E191_9ZZZZ</name>
<protein>
    <submittedName>
        <fullName evidence="1">Unannotated protein</fullName>
    </submittedName>
</protein>
<proteinExistence type="predicted"/>
<accession>A0A6J7E191</accession>
<organism evidence="1">
    <name type="scientific">freshwater metagenome</name>
    <dbReference type="NCBI Taxonomy" id="449393"/>
    <lineage>
        <taxon>unclassified sequences</taxon>
        <taxon>metagenomes</taxon>
        <taxon>ecological metagenomes</taxon>
    </lineage>
</organism>
<gene>
    <name evidence="1" type="ORF">UFOPK3328_01262</name>
    <name evidence="2" type="ORF">UFOPK3913_00560</name>
</gene>
<sequence length="55" mass="5837">MEEATCPTSIPRPAAASAAVRALSDKCVIDVDRPWRRSASVTLATAGCSSDMEKR</sequence>
<evidence type="ECO:0000313" key="2">
    <source>
        <dbReference type="EMBL" id="CAB4972688.1"/>
    </source>
</evidence>
<dbReference type="AlphaFoldDB" id="A0A6J7E191"/>
<dbReference type="EMBL" id="CAFBOC010000004">
    <property type="protein sequence ID" value="CAB4972688.1"/>
    <property type="molecule type" value="Genomic_DNA"/>
</dbReference>
<reference evidence="1" key="1">
    <citation type="submission" date="2020-05" db="EMBL/GenBank/DDBJ databases">
        <authorList>
            <person name="Chiriac C."/>
            <person name="Salcher M."/>
            <person name="Ghai R."/>
            <person name="Kavagutti S V."/>
        </authorList>
    </citation>
    <scope>NUCLEOTIDE SEQUENCE</scope>
</reference>